<feature type="chain" id="PRO_5004651422" evidence="2">
    <location>
        <begin position="18"/>
        <end position="320"/>
    </location>
</feature>
<feature type="transmembrane region" description="Helical" evidence="1">
    <location>
        <begin position="52"/>
        <end position="70"/>
    </location>
</feature>
<evidence type="ECO:0000313" key="3">
    <source>
        <dbReference type="EMBL" id="CCX12862.1"/>
    </source>
</evidence>
<sequence length="320" mass="36220">MIIGILTLLYLLHGVESASTDGIWLPPLKNLTALNEEHAPTWVAQPPYRETWGIIYNFTITLGLCVYTAIHINIPAPTDSPMKIWFRKLKWMLIALIAPEIVLYTAWAQFYSARSLCKELNEHVHAHNEKVKEIFGKPFNTSTAVLELAPTDEQPVNTTPNMRPEIEIEKHVNEHNEEHETTSAKRPITFSSAVQSPIEEGIIKRGKGEQPAILTSEVQQETEKKLELDDYDLMMGCDIAMGGFVTGQPDTPAQGDNDRNSYQTLDPYDVTYLVNKGEFLRVEQKQIEDKSKADILAKFLLEVVADDVNRPRLESSRVIH</sequence>
<dbReference type="EMBL" id="HF935725">
    <property type="protein sequence ID" value="CCX12862.1"/>
    <property type="molecule type" value="Genomic_DNA"/>
</dbReference>
<feature type="transmembrane region" description="Helical" evidence="1">
    <location>
        <begin position="91"/>
        <end position="111"/>
    </location>
</feature>
<feature type="signal peptide" evidence="2">
    <location>
        <begin position="1"/>
        <end position="17"/>
    </location>
</feature>
<proteinExistence type="predicted"/>
<reference evidence="3 4" key="1">
    <citation type="journal article" date="2013" name="PLoS Genet.">
        <title>The genome and development-dependent transcriptomes of Pyronema confluens: a window into fungal evolution.</title>
        <authorList>
            <person name="Traeger S."/>
            <person name="Altegoer F."/>
            <person name="Freitag M."/>
            <person name="Gabaldon T."/>
            <person name="Kempken F."/>
            <person name="Kumar A."/>
            <person name="Marcet-Houben M."/>
            <person name="Poggeler S."/>
            <person name="Stajich J.E."/>
            <person name="Nowrousian M."/>
        </authorList>
    </citation>
    <scope>NUCLEOTIDE SEQUENCE [LARGE SCALE GENOMIC DNA]</scope>
    <source>
        <strain evidence="4">CBS 100304</strain>
        <tissue evidence="3">Vegetative mycelium</tissue>
    </source>
</reference>
<evidence type="ECO:0000256" key="2">
    <source>
        <dbReference type="SAM" id="SignalP"/>
    </source>
</evidence>
<organism evidence="3 4">
    <name type="scientific">Pyronema omphalodes (strain CBS 100304)</name>
    <name type="common">Pyronema confluens</name>
    <dbReference type="NCBI Taxonomy" id="1076935"/>
    <lineage>
        <taxon>Eukaryota</taxon>
        <taxon>Fungi</taxon>
        <taxon>Dikarya</taxon>
        <taxon>Ascomycota</taxon>
        <taxon>Pezizomycotina</taxon>
        <taxon>Pezizomycetes</taxon>
        <taxon>Pezizales</taxon>
        <taxon>Pyronemataceae</taxon>
        <taxon>Pyronema</taxon>
    </lineage>
</organism>
<evidence type="ECO:0000256" key="1">
    <source>
        <dbReference type="SAM" id="Phobius"/>
    </source>
</evidence>
<protein>
    <submittedName>
        <fullName evidence="3">Uncharacterized protein</fullName>
    </submittedName>
</protein>
<dbReference type="PANTHER" id="PTHR35043:SF7">
    <property type="entry name" value="TRANSCRIPTION FACTOR DOMAIN-CONTAINING PROTEIN"/>
    <property type="match status" value="1"/>
</dbReference>
<keyword evidence="4" id="KW-1185">Reference proteome</keyword>
<dbReference type="OrthoDB" id="9451547at2759"/>
<keyword evidence="2" id="KW-0732">Signal</keyword>
<keyword evidence="1" id="KW-1133">Transmembrane helix</keyword>
<keyword evidence="1" id="KW-0472">Membrane</keyword>
<dbReference type="PANTHER" id="PTHR35043">
    <property type="entry name" value="TRANSCRIPTION FACTOR DOMAIN-CONTAINING PROTEIN"/>
    <property type="match status" value="1"/>
</dbReference>
<dbReference type="Proteomes" id="UP000018144">
    <property type="component" value="Unassembled WGS sequence"/>
</dbReference>
<gene>
    <name evidence="3" type="ORF">PCON_12456</name>
</gene>
<name>U4LJQ1_PYROM</name>
<accession>U4LJQ1</accession>
<dbReference type="STRING" id="1076935.U4LJQ1"/>
<evidence type="ECO:0000313" key="4">
    <source>
        <dbReference type="Proteomes" id="UP000018144"/>
    </source>
</evidence>
<dbReference type="AlphaFoldDB" id="U4LJQ1"/>
<keyword evidence="1" id="KW-0812">Transmembrane</keyword>